<evidence type="ECO:0000313" key="1">
    <source>
        <dbReference type="EMBL" id="TMO72803.1"/>
    </source>
</evidence>
<gene>
    <name evidence="1" type="ORF">CWC20_14630</name>
</gene>
<sequence>MSKGVTFKDNLGPVNINNENRVARSSILGKLVEIIAISNTESCNLSRDPAEIEIKINFNDLVTHRWLVDEYVDNSVLIDSSITQLNQLINNGSTKLKRQMKMFYRNALSDFGISSKPFDLTKLKAQSDNIVQRVMSLSSEFVRASSDLQAGYYDEDINFGIALITSYSIIECIVLENPNDHN</sequence>
<reference evidence="1 2" key="1">
    <citation type="submission" date="2018-01" db="EMBL/GenBank/DDBJ databases">
        <authorList>
            <person name="Paulsen S."/>
            <person name="Gram L.K."/>
        </authorList>
    </citation>
    <scope>NUCLEOTIDE SEQUENCE [LARGE SCALE GENOMIC DNA]</scope>
    <source>
        <strain evidence="1 2">S3895</strain>
    </source>
</reference>
<accession>A0ABY2VVE4</accession>
<keyword evidence="2" id="KW-1185">Reference proteome</keyword>
<dbReference type="EMBL" id="PNBW01000072">
    <property type="protein sequence ID" value="TMO72803.1"/>
    <property type="molecule type" value="Genomic_DNA"/>
</dbReference>
<evidence type="ECO:0000313" key="2">
    <source>
        <dbReference type="Proteomes" id="UP000307164"/>
    </source>
</evidence>
<name>A0ABY2VVE4_9GAMM</name>
<comment type="caution">
    <text evidence="1">The sequence shown here is derived from an EMBL/GenBank/DDBJ whole genome shotgun (WGS) entry which is preliminary data.</text>
</comment>
<reference evidence="2" key="2">
    <citation type="submission" date="2019-06" db="EMBL/GenBank/DDBJ databases">
        <title>Co-occurence of chitin degradation, pigmentation and bioactivity in marine Pseudoalteromonas.</title>
        <authorList>
            <person name="Sonnenschein E.C."/>
            <person name="Bech P.K."/>
        </authorList>
    </citation>
    <scope>NUCLEOTIDE SEQUENCE [LARGE SCALE GENOMIC DNA]</scope>
    <source>
        <strain evidence="2">S3895</strain>
    </source>
</reference>
<organism evidence="1 2">
    <name type="scientific">Pseudoalteromonas aurantia</name>
    <dbReference type="NCBI Taxonomy" id="43654"/>
    <lineage>
        <taxon>Bacteria</taxon>
        <taxon>Pseudomonadati</taxon>
        <taxon>Pseudomonadota</taxon>
        <taxon>Gammaproteobacteria</taxon>
        <taxon>Alteromonadales</taxon>
        <taxon>Pseudoalteromonadaceae</taxon>
        <taxon>Pseudoalteromonas</taxon>
    </lineage>
</organism>
<dbReference type="Proteomes" id="UP000307164">
    <property type="component" value="Unassembled WGS sequence"/>
</dbReference>
<proteinExistence type="predicted"/>
<dbReference type="RefSeq" id="WP_138675663.1">
    <property type="nucleotide sequence ID" value="NZ_PNBW01000072.1"/>
</dbReference>
<protein>
    <submittedName>
        <fullName evidence="1">Uncharacterized protein</fullName>
    </submittedName>
</protein>